<dbReference type="GO" id="GO:0033038">
    <property type="term" value="F:bitter taste receptor activity"/>
    <property type="evidence" value="ECO:0007669"/>
    <property type="project" value="InterPro"/>
</dbReference>
<keyword evidence="9 12" id="KW-0675">Receptor</keyword>
<dbReference type="Pfam" id="PF05296">
    <property type="entry name" value="TAS2R"/>
    <property type="match status" value="1"/>
</dbReference>
<evidence type="ECO:0000256" key="13">
    <source>
        <dbReference type="SAM" id="Phobius"/>
    </source>
</evidence>
<dbReference type="PANTHER" id="PTHR11394">
    <property type="entry name" value="TASTE RECEPTOR TYPE 2"/>
    <property type="match status" value="1"/>
</dbReference>
<evidence type="ECO:0000313" key="14">
    <source>
        <dbReference type="Ensembl" id="ENSEEEP00000055680.1"/>
    </source>
</evidence>
<evidence type="ECO:0000256" key="3">
    <source>
        <dbReference type="ARBA" id="ARBA00022480"/>
    </source>
</evidence>
<dbReference type="Ensembl" id="ENSEEET00000055870.1">
    <property type="protein sequence ID" value="ENSEEEP00000055680.1"/>
    <property type="gene ID" value="ENSEEEG00000028563.1"/>
</dbReference>
<dbReference type="InterPro" id="IPR007960">
    <property type="entry name" value="TAS2R"/>
</dbReference>
<keyword evidence="4 12" id="KW-0716">Sensory transduction</keyword>
<protein>
    <recommendedName>
        <fullName evidence="12">Taste receptor type 2</fullName>
    </recommendedName>
</protein>
<name>A0AAY5EFD0_ELEEL</name>
<feature type="transmembrane region" description="Helical" evidence="13">
    <location>
        <begin position="20"/>
        <end position="43"/>
    </location>
</feature>
<feature type="transmembrane region" description="Helical" evidence="13">
    <location>
        <begin position="194"/>
        <end position="216"/>
    </location>
</feature>
<proteinExistence type="inferred from homology"/>
<evidence type="ECO:0000256" key="7">
    <source>
        <dbReference type="ARBA" id="ARBA00023040"/>
    </source>
</evidence>
<dbReference type="GO" id="GO:0004930">
    <property type="term" value="F:G protein-coupled receptor activity"/>
    <property type="evidence" value="ECO:0007669"/>
    <property type="project" value="UniProtKB-KW"/>
</dbReference>
<evidence type="ECO:0000256" key="6">
    <source>
        <dbReference type="ARBA" id="ARBA00022989"/>
    </source>
</evidence>
<evidence type="ECO:0000256" key="4">
    <source>
        <dbReference type="ARBA" id="ARBA00022606"/>
    </source>
</evidence>
<keyword evidence="7 12" id="KW-0297">G-protein coupled receptor</keyword>
<dbReference type="AlphaFoldDB" id="A0AAY5EFD0"/>
<keyword evidence="8 12" id="KW-0472">Membrane</keyword>
<dbReference type="SUPFAM" id="SSF81321">
    <property type="entry name" value="Family A G protein-coupled receptor-like"/>
    <property type="match status" value="1"/>
</dbReference>
<sequence>MVLNDSEVFSIAMSTFVFGAVNMSLSTVSIPLNLFDVFCLIITQGSEWLKPPLNILLGSLIGSNIVLHVFTFVLALCEFISISLSEMFTGVAEVTMMYIMEISITSSIWLNVFYYCQVAPAQHPVFIWLKKNIRVFIYSALIMDRLLFLFGFMANLAYIIKERQKDVRVMDAMQNRTSMDFLLNTLTSDFPLRLAYISLSLCVMSASICAIVLHLWKHMQNMKEGSSSFSSPQLLSQLRSSLTGIIQAFLYLPCSAFMIAYKIITLEFPEIQLEG</sequence>
<feature type="transmembrane region" description="Helical" evidence="13">
    <location>
        <begin position="135"/>
        <end position="160"/>
    </location>
</feature>
<comment type="similarity">
    <text evidence="2 11">Belongs to the G-protein coupled receptor T2R family.</text>
</comment>
<evidence type="ECO:0000313" key="15">
    <source>
        <dbReference type="Proteomes" id="UP000314983"/>
    </source>
</evidence>
<dbReference type="Proteomes" id="UP000314983">
    <property type="component" value="Chromosome 2"/>
</dbReference>
<evidence type="ECO:0000256" key="5">
    <source>
        <dbReference type="ARBA" id="ARBA00022692"/>
    </source>
</evidence>
<evidence type="ECO:0000256" key="2">
    <source>
        <dbReference type="ARBA" id="ARBA00007376"/>
    </source>
</evidence>
<gene>
    <name evidence="14" type="primary">LOC118242587</name>
</gene>
<reference evidence="14" key="3">
    <citation type="submission" date="2025-09" db="UniProtKB">
        <authorList>
            <consortium name="Ensembl"/>
        </authorList>
    </citation>
    <scope>IDENTIFICATION</scope>
</reference>
<evidence type="ECO:0000256" key="11">
    <source>
        <dbReference type="RuleBase" id="RU004423"/>
    </source>
</evidence>
<organism evidence="14 15">
    <name type="scientific">Electrophorus electricus</name>
    <name type="common">Electric eel</name>
    <name type="synonym">Gymnotus electricus</name>
    <dbReference type="NCBI Taxonomy" id="8005"/>
    <lineage>
        <taxon>Eukaryota</taxon>
        <taxon>Metazoa</taxon>
        <taxon>Chordata</taxon>
        <taxon>Craniata</taxon>
        <taxon>Vertebrata</taxon>
        <taxon>Euteleostomi</taxon>
        <taxon>Actinopterygii</taxon>
        <taxon>Neopterygii</taxon>
        <taxon>Teleostei</taxon>
        <taxon>Ostariophysi</taxon>
        <taxon>Gymnotiformes</taxon>
        <taxon>Gymnotoidei</taxon>
        <taxon>Gymnotidae</taxon>
        <taxon>Electrophorus</taxon>
    </lineage>
</organism>
<keyword evidence="3 12" id="KW-0919">Taste</keyword>
<keyword evidence="15" id="KW-1185">Reference proteome</keyword>
<evidence type="ECO:0000256" key="12">
    <source>
        <dbReference type="RuleBase" id="RU004424"/>
    </source>
</evidence>
<keyword evidence="6 13" id="KW-1133">Transmembrane helix</keyword>
<evidence type="ECO:0000256" key="1">
    <source>
        <dbReference type="ARBA" id="ARBA00004141"/>
    </source>
</evidence>
<feature type="transmembrane region" description="Helical" evidence="13">
    <location>
        <begin position="55"/>
        <end position="76"/>
    </location>
</feature>
<dbReference type="GeneTree" id="ENSGT00530000065251"/>
<keyword evidence="10 12" id="KW-0807">Transducer</keyword>
<comment type="subcellular location">
    <subcellularLocation>
        <location evidence="1 12">Membrane</location>
        <topology evidence="1 12">Multi-pass membrane protein</topology>
    </subcellularLocation>
</comment>
<dbReference type="GO" id="GO:0016020">
    <property type="term" value="C:membrane"/>
    <property type="evidence" value="ECO:0007669"/>
    <property type="project" value="UniProtKB-SubCell"/>
</dbReference>
<evidence type="ECO:0000256" key="8">
    <source>
        <dbReference type="ARBA" id="ARBA00023136"/>
    </source>
</evidence>
<feature type="transmembrane region" description="Helical" evidence="13">
    <location>
        <begin position="96"/>
        <end position="114"/>
    </location>
</feature>
<reference evidence="14 15" key="1">
    <citation type="submission" date="2020-05" db="EMBL/GenBank/DDBJ databases">
        <title>Electrophorus electricus (electric eel) genome, fEleEle1, primary haplotype.</title>
        <authorList>
            <person name="Myers G."/>
            <person name="Meyer A."/>
            <person name="Fedrigo O."/>
            <person name="Formenti G."/>
            <person name="Rhie A."/>
            <person name="Tracey A."/>
            <person name="Sims Y."/>
            <person name="Jarvis E.D."/>
        </authorList>
    </citation>
    <scope>NUCLEOTIDE SEQUENCE [LARGE SCALE GENOMIC DNA]</scope>
</reference>
<keyword evidence="5 12" id="KW-0812">Transmembrane</keyword>
<evidence type="ECO:0000256" key="10">
    <source>
        <dbReference type="ARBA" id="ARBA00023224"/>
    </source>
</evidence>
<reference evidence="14" key="2">
    <citation type="submission" date="2025-08" db="UniProtKB">
        <authorList>
            <consortium name="Ensembl"/>
        </authorList>
    </citation>
    <scope>IDENTIFICATION</scope>
</reference>
<evidence type="ECO:0000256" key="9">
    <source>
        <dbReference type="ARBA" id="ARBA00023170"/>
    </source>
</evidence>
<accession>A0AAY5EFD0</accession>
<dbReference type="Gene3D" id="1.20.1070.10">
    <property type="entry name" value="Rhodopsin 7-helix transmembrane proteins"/>
    <property type="match status" value="1"/>
</dbReference>